<dbReference type="Proteomes" id="UP001527181">
    <property type="component" value="Unassembled WGS sequence"/>
</dbReference>
<evidence type="ECO:0000313" key="1">
    <source>
        <dbReference type="EMBL" id="MCY9762619.1"/>
    </source>
</evidence>
<protein>
    <submittedName>
        <fullName evidence="1">Uncharacterized protein</fullName>
    </submittedName>
</protein>
<organism evidence="1 2">
    <name type="scientific">Paenibacillus alvei</name>
    <name type="common">Bacillus alvei</name>
    <dbReference type="NCBI Taxonomy" id="44250"/>
    <lineage>
        <taxon>Bacteria</taxon>
        <taxon>Bacillati</taxon>
        <taxon>Bacillota</taxon>
        <taxon>Bacilli</taxon>
        <taxon>Bacillales</taxon>
        <taxon>Paenibacillaceae</taxon>
        <taxon>Paenibacillus</taxon>
    </lineage>
</organism>
<keyword evidence="2" id="KW-1185">Reference proteome</keyword>
<dbReference type="GeneID" id="94489089"/>
<accession>A0ABT4H0Y9</accession>
<reference evidence="1 2" key="1">
    <citation type="submission" date="2022-05" db="EMBL/GenBank/DDBJ databases">
        <title>Genome Sequencing of Bee-Associated Microbes.</title>
        <authorList>
            <person name="Dunlap C."/>
        </authorList>
    </citation>
    <scope>NUCLEOTIDE SEQUENCE [LARGE SCALE GENOMIC DNA]</scope>
    <source>
        <strain evidence="1 2">NRRL B-04010</strain>
    </source>
</reference>
<name>A0ABT4H0Y9_PAEAL</name>
<sequence>MELENVAKALKDTAYMFMCSYKTAWEQFMHPAITEKFTFDEVMEYINGE</sequence>
<comment type="caution">
    <text evidence="1">The sequence shown here is derived from an EMBL/GenBank/DDBJ whole genome shotgun (WGS) entry which is preliminary data.</text>
</comment>
<dbReference type="EMBL" id="JAMDNP010000039">
    <property type="protein sequence ID" value="MCY9762619.1"/>
    <property type="molecule type" value="Genomic_DNA"/>
</dbReference>
<evidence type="ECO:0000313" key="2">
    <source>
        <dbReference type="Proteomes" id="UP001527181"/>
    </source>
</evidence>
<gene>
    <name evidence="1" type="ORF">M5X12_18965</name>
</gene>
<dbReference type="RefSeq" id="WP_157267393.1">
    <property type="nucleotide sequence ID" value="NZ_JAMDNA010000103.1"/>
</dbReference>
<proteinExistence type="predicted"/>